<evidence type="ECO:0000256" key="3">
    <source>
        <dbReference type="ARBA" id="ARBA00023002"/>
    </source>
</evidence>
<evidence type="ECO:0000256" key="2">
    <source>
        <dbReference type="ARBA" id="ARBA00022862"/>
    </source>
</evidence>
<sequence length="193" mass="20861">MSGPSVHELQNVDWSRLARPEDDGAAGHLRGATVAEIALAATDGSAVSLASLTGRTVLYIYPMTAKPGVALPDGWDDIPGARGCTPQSCAFRDHHADLLHAGAAQVFGLSTQTPDDQREAANRLHLPFALLSDADLRFATAMGLPSMTVADSVLLRRMTLIIFDGRVEHVFYPVWPPDRNAAEVLEWLKVHRT</sequence>
<gene>
    <name evidence="7" type="ORF">APY04_0298</name>
</gene>
<keyword evidence="4" id="KW-1015">Disulfide bond</keyword>
<dbReference type="CDD" id="cd03017">
    <property type="entry name" value="PRX_BCP"/>
    <property type="match status" value="1"/>
</dbReference>
<dbReference type="GO" id="GO:0045454">
    <property type="term" value="P:cell redox homeostasis"/>
    <property type="evidence" value="ECO:0007669"/>
    <property type="project" value="TreeGrafter"/>
</dbReference>
<dbReference type="EMBL" id="LMTR01000015">
    <property type="protein sequence ID" value="KWT72015.1"/>
    <property type="molecule type" value="Genomic_DNA"/>
</dbReference>
<evidence type="ECO:0000313" key="8">
    <source>
        <dbReference type="Proteomes" id="UP000059074"/>
    </source>
</evidence>
<dbReference type="Pfam" id="PF08534">
    <property type="entry name" value="Redoxin"/>
    <property type="match status" value="1"/>
</dbReference>
<dbReference type="PANTHER" id="PTHR42801">
    <property type="entry name" value="THIOREDOXIN-DEPENDENT PEROXIDE REDUCTASE"/>
    <property type="match status" value="1"/>
</dbReference>
<dbReference type="GO" id="GO:0034599">
    <property type="term" value="P:cellular response to oxidative stress"/>
    <property type="evidence" value="ECO:0007669"/>
    <property type="project" value="TreeGrafter"/>
</dbReference>
<dbReference type="RefSeq" id="WP_068459093.1">
    <property type="nucleotide sequence ID" value="NZ_LMTR01000015.1"/>
</dbReference>
<evidence type="ECO:0000256" key="4">
    <source>
        <dbReference type="ARBA" id="ARBA00023157"/>
    </source>
</evidence>
<reference evidence="7 8" key="1">
    <citation type="submission" date="2015-10" db="EMBL/GenBank/DDBJ databases">
        <title>Transcriptomic analysis of a linuron degrading triple-species bacterial consortium.</title>
        <authorList>
            <person name="Albers P."/>
        </authorList>
    </citation>
    <scope>NUCLEOTIDE SEQUENCE [LARGE SCALE GENOMIC DNA]</scope>
    <source>
        <strain evidence="7 8">WDL6</strain>
    </source>
</reference>
<dbReference type="InterPro" id="IPR013766">
    <property type="entry name" value="Thioredoxin_domain"/>
</dbReference>
<accession>A0A120CY55</accession>
<keyword evidence="2" id="KW-0049">Antioxidant</keyword>
<dbReference type="SUPFAM" id="SSF52833">
    <property type="entry name" value="Thioredoxin-like"/>
    <property type="match status" value="1"/>
</dbReference>
<dbReference type="Gene3D" id="3.40.30.10">
    <property type="entry name" value="Glutaredoxin"/>
    <property type="match status" value="1"/>
</dbReference>
<organism evidence="7 8">
    <name type="scientific">Hyphomicrobium sulfonivorans</name>
    <dbReference type="NCBI Taxonomy" id="121290"/>
    <lineage>
        <taxon>Bacteria</taxon>
        <taxon>Pseudomonadati</taxon>
        <taxon>Pseudomonadota</taxon>
        <taxon>Alphaproteobacteria</taxon>
        <taxon>Hyphomicrobiales</taxon>
        <taxon>Hyphomicrobiaceae</taxon>
        <taxon>Hyphomicrobium</taxon>
    </lineage>
</organism>
<dbReference type="Proteomes" id="UP000059074">
    <property type="component" value="Unassembled WGS sequence"/>
</dbReference>
<dbReference type="PANTHER" id="PTHR42801:SF21">
    <property type="entry name" value="BCPB PROTEIN"/>
    <property type="match status" value="1"/>
</dbReference>
<comment type="caution">
    <text evidence="7">The sequence shown here is derived from an EMBL/GenBank/DDBJ whole genome shotgun (WGS) entry which is preliminary data.</text>
</comment>
<keyword evidence="1" id="KW-0575">Peroxidase</keyword>
<evidence type="ECO:0000256" key="1">
    <source>
        <dbReference type="ARBA" id="ARBA00022559"/>
    </source>
</evidence>
<dbReference type="GO" id="GO:0008379">
    <property type="term" value="F:thioredoxin peroxidase activity"/>
    <property type="evidence" value="ECO:0007669"/>
    <property type="project" value="TreeGrafter"/>
</dbReference>
<dbReference type="InterPro" id="IPR050924">
    <property type="entry name" value="Peroxiredoxin_BCP/PrxQ"/>
</dbReference>
<evidence type="ECO:0000313" key="7">
    <source>
        <dbReference type="EMBL" id="KWT72015.1"/>
    </source>
</evidence>
<dbReference type="AlphaFoldDB" id="A0A120CY55"/>
<dbReference type="GO" id="GO:0005737">
    <property type="term" value="C:cytoplasm"/>
    <property type="evidence" value="ECO:0007669"/>
    <property type="project" value="TreeGrafter"/>
</dbReference>
<evidence type="ECO:0000256" key="5">
    <source>
        <dbReference type="ARBA" id="ARBA00023284"/>
    </source>
</evidence>
<dbReference type="InterPro" id="IPR036249">
    <property type="entry name" value="Thioredoxin-like_sf"/>
</dbReference>
<keyword evidence="8" id="KW-1185">Reference proteome</keyword>
<dbReference type="PATRIC" id="fig|121290.4.peg.2950"/>
<evidence type="ECO:0000259" key="6">
    <source>
        <dbReference type="PROSITE" id="PS51352"/>
    </source>
</evidence>
<dbReference type="OrthoDB" id="5296483at2"/>
<keyword evidence="5" id="KW-0676">Redox-active center</keyword>
<proteinExistence type="predicted"/>
<name>A0A120CY55_HYPSL</name>
<protein>
    <submittedName>
        <fullName evidence="7">Alkyl hydroperoxide reductase subunit C-like protein</fullName>
    </submittedName>
</protein>
<keyword evidence="3" id="KW-0560">Oxidoreductase</keyword>
<dbReference type="STRING" id="121290.APY04_0298"/>
<dbReference type="PROSITE" id="PS51352">
    <property type="entry name" value="THIOREDOXIN_2"/>
    <property type="match status" value="1"/>
</dbReference>
<dbReference type="InterPro" id="IPR013740">
    <property type="entry name" value="Redoxin"/>
</dbReference>
<feature type="domain" description="Thioredoxin" evidence="6">
    <location>
        <begin position="28"/>
        <end position="193"/>
    </location>
</feature>